<keyword evidence="1" id="KW-0645">Protease</keyword>
<dbReference type="AlphaFoldDB" id="A0A183DSZ3"/>
<evidence type="ECO:0000256" key="5">
    <source>
        <dbReference type="ARBA" id="ARBA00022942"/>
    </source>
</evidence>
<evidence type="ECO:0000259" key="7">
    <source>
        <dbReference type="PROSITE" id="PS50249"/>
    </source>
</evidence>
<keyword evidence="2" id="KW-0479">Metal-binding</keyword>
<dbReference type="Pfam" id="PF23594">
    <property type="entry name" value="RPN11_C"/>
    <property type="match status" value="1"/>
</dbReference>
<reference evidence="10" key="1">
    <citation type="submission" date="2016-06" db="UniProtKB">
        <authorList>
            <consortium name="WormBaseParasite"/>
        </authorList>
    </citation>
    <scope>IDENTIFICATION</scope>
</reference>
<name>A0A183DSZ3_9BILA</name>
<dbReference type="GO" id="GO:0006508">
    <property type="term" value="P:proteolysis"/>
    <property type="evidence" value="ECO:0007669"/>
    <property type="project" value="UniProtKB-KW"/>
</dbReference>
<evidence type="ECO:0000256" key="4">
    <source>
        <dbReference type="ARBA" id="ARBA00022833"/>
    </source>
</evidence>
<protein>
    <submittedName>
        <fullName evidence="10">MPN domain-containing protein</fullName>
    </submittedName>
</protein>
<dbReference type="PROSITE" id="PS50249">
    <property type="entry name" value="MPN"/>
    <property type="match status" value="1"/>
</dbReference>
<dbReference type="InterPro" id="IPR000555">
    <property type="entry name" value="JAMM/MPN+_dom"/>
</dbReference>
<evidence type="ECO:0000313" key="10">
    <source>
        <dbReference type="WBParaSite" id="GPUH_0001184801-mRNA-1"/>
    </source>
</evidence>
<dbReference type="GO" id="GO:0046872">
    <property type="term" value="F:metal ion binding"/>
    <property type="evidence" value="ECO:0007669"/>
    <property type="project" value="UniProtKB-KW"/>
</dbReference>
<dbReference type="InterPro" id="IPR056263">
    <property type="entry name" value="RPN11_C"/>
</dbReference>
<sequence length="320" mass="36110">MHCFQSSTMDSVDTNQPDTSEVVYISALALIKMLKHCRTGVPLEVMGLILGEIVDDYTVNVVDAFAMPHTGLPGEAIKSSFRPAVSSAVWDPDFEKKMLDLLEQTERPEVAIGWYHSHPGFGCSPSKTDTDLQNDFEENISERAFAAIVDPLQSVKGKVMIEAFRTVRLELEDSLVPGVGDLEIRQTTSNLGQMKRINRNALPCGLNILLYKIRVEFKMHELEQKMLLSLNRHTWIDSLSLIRLSEHGKKNQAHMQNILRLAKLYKKDLEEQEEMTEEQLALKNVGKLDPKRHLEEVVHKMLADNILQSLGSALNTASFQ</sequence>
<dbReference type="SMART" id="SM00232">
    <property type="entry name" value="JAB_MPN"/>
    <property type="match status" value="1"/>
</dbReference>
<evidence type="ECO:0000256" key="3">
    <source>
        <dbReference type="ARBA" id="ARBA00022801"/>
    </source>
</evidence>
<gene>
    <name evidence="8" type="ORF">GPUH_LOCUS11834</name>
</gene>
<evidence type="ECO:0000256" key="2">
    <source>
        <dbReference type="ARBA" id="ARBA00022723"/>
    </source>
</evidence>
<dbReference type="OrthoDB" id="605656at2759"/>
<dbReference type="EMBL" id="UYRT01078838">
    <property type="protein sequence ID" value="VDN19343.1"/>
    <property type="molecule type" value="Genomic_DNA"/>
</dbReference>
<dbReference type="Pfam" id="PF01398">
    <property type="entry name" value="JAB"/>
    <property type="match status" value="1"/>
</dbReference>
<keyword evidence="3" id="KW-0378">Hydrolase</keyword>
<evidence type="ECO:0000313" key="8">
    <source>
        <dbReference type="EMBL" id="VDN19343.1"/>
    </source>
</evidence>
<evidence type="ECO:0000256" key="1">
    <source>
        <dbReference type="ARBA" id="ARBA00022670"/>
    </source>
</evidence>
<organism evidence="10">
    <name type="scientific">Gongylonema pulchrum</name>
    <dbReference type="NCBI Taxonomy" id="637853"/>
    <lineage>
        <taxon>Eukaryota</taxon>
        <taxon>Metazoa</taxon>
        <taxon>Ecdysozoa</taxon>
        <taxon>Nematoda</taxon>
        <taxon>Chromadorea</taxon>
        <taxon>Rhabditida</taxon>
        <taxon>Spirurina</taxon>
        <taxon>Spiruromorpha</taxon>
        <taxon>Spiruroidea</taxon>
        <taxon>Gongylonematidae</taxon>
        <taxon>Gongylonema</taxon>
    </lineage>
</organism>
<dbReference type="WBParaSite" id="GPUH_0001184801-mRNA-1">
    <property type="protein sequence ID" value="GPUH_0001184801-mRNA-1"/>
    <property type="gene ID" value="GPUH_0001184801"/>
</dbReference>
<feature type="domain" description="MPN" evidence="7">
    <location>
        <begin position="23"/>
        <end position="170"/>
    </location>
</feature>
<reference evidence="8 9" key="2">
    <citation type="submission" date="2018-11" db="EMBL/GenBank/DDBJ databases">
        <authorList>
            <consortium name="Pathogen Informatics"/>
        </authorList>
    </citation>
    <scope>NUCLEOTIDE SEQUENCE [LARGE SCALE GENOMIC DNA]</scope>
</reference>
<keyword evidence="9" id="KW-1185">Reference proteome</keyword>
<keyword evidence="5" id="KW-0647">Proteasome</keyword>
<dbReference type="InterPro" id="IPR037518">
    <property type="entry name" value="MPN"/>
</dbReference>
<accession>A0A183DSZ3</accession>
<dbReference type="PANTHER" id="PTHR10410">
    <property type="entry name" value="EUKARYOTIC TRANSLATION INITIATION FACTOR 3 -RELATED"/>
    <property type="match status" value="1"/>
</dbReference>
<evidence type="ECO:0000256" key="6">
    <source>
        <dbReference type="ARBA" id="ARBA00023049"/>
    </source>
</evidence>
<dbReference type="InterPro" id="IPR050242">
    <property type="entry name" value="JAMM_MPN+_peptidase_M67A"/>
</dbReference>
<proteinExistence type="predicted"/>
<dbReference type="Proteomes" id="UP000271098">
    <property type="component" value="Unassembled WGS sequence"/>
</dbReference>
<keyword evidence="4" id="KW-0862">Zinc</keyword>
<dbReference type="GO" id="GO:0008237">
    <property type="term" value="F:metallopeptidase activity"/>
    <property type="evidence" value="ECO:0007669"/>
    <property type="project" value="UniProtKB-KW"/>
</dbReference>
<dbReference type="Gene3D" id="3.40.140.10">
    <property type="entry name" value="Cytidine Deaminase, domain 2"/>
    <property type="match status" value="1"/>
</dbReference>
<dbReference type="GO" id="GO:0000502">
    <property type="term" value="C:proteasome complex"/>
    <property type="evidence" value="ECO:0007669"/>
    <property type="project" value="UniProtKB-KW"/>
</dbReference>
<keyword evidence="6" id="KW-0482">Metalloprotease</keyword>
<dbReference type="SUPFAM" id="SSF102712">
    <property type="entry name" value="JAB1/MPN domain"/>
    <property type="match status" value="1"/>
</dbReference>
<evidence type="ECO:0000313" key="9">
    <source>
        <dbReference type="Proteomes" id="UP000271098"/>
    </source>
</evidence>